<comment type="caution">
    <text evidence="1">The sequence shown here is derived from an EMBL/GenBank/DDBJ whole genome shotgun (WGS) entry which is preliminary data.</text>
</comment>
<reference evidence="1 2" key="1">
    <citation type="journal article" date="2018" name="J. Allergy Clin. Immunol.">
        <title>High-quality assembly of Dermatophagoides pteronyssinus genome and transcriptome reveals a wide range of novel allergens.</title>
        <authorList>
            <person name="Liu X.Y."/>
            <person name="Yang K.Y."/>
            <person name="Wang M.Q."/>
            <person name="Kwok J.S."/>
            <person name="Zeng X."/>
            <person name="Yang Z."/>
            <person name="Xiao X.J."/>
            <person name="Lau C.P."/>
            <person name="Li Y."/>
            <person name="Huang Z.M."/>
            <person name="Ba J.G."/>
            <person name="Yim A.K."/>
            <person name="Ouyang C.Y."/>
            <person name="Ngai S.M."/>
            <person name="Chan T.F."/>
            <person name="Leung E.L."/>
            <person name="Liu L."/>
            <person name="Liu Z.G."/>
            <person name="Tsui S.K."/>
        </authorList>
    </citation>
    <scope>NUCLEOTIDE SEQUENCE [LARGE SCALE GENOMIC DNA]</scope>
    <source>
        <strain evidence="1">Derp</strain>
    </source>
</reference>
<evidence type="ECO:0000313" key="1">
    <source>
        <dbReference type="EMBL" id="KAH9426464.1"/>
    </source>
</evidence>
<sequence>MNELIEVGKLKIGIEIREKRIQKIFFYHSNGYRILNDQEYNFSKKIAATIFAETEKLNHSRTPSSSSATFKAS</sequence>
<evidence type="ECO:0000313" key="2">
    <source>
        <dbReference type="Proteomes" id="UP000887458"/>
    </source>
</evidence>
<proteinExistence type="predicted"/>
<dbReference type="EMBL" id="NJHN03000010">
    <property type="protein sequence ID" value="KAH9426464.1"/>
    <property type="molecule type" value="Genomic_DNA"/>
</dbReference>
<gene>
    <name evidence="1" type="ORF">DERP_011033</name>
</gene>
<keyword evidence="2" id="KW-1185">Reference proteome</keyword>
<reference evidence="1 2" key="2">
    <citation type="journal article" date="2022" name="Mol. Biol. Evol.">
        <title>Comparative Genomics Reveals Insights into the Divergent Evolution of Astigmatic Mites and Household Pest Adaptations.</title>
        <authorList>
            <person name="Xiong Q."/>
            <person name="Wan A.T."/>
            <person name="Liu X."/>
            <person name="Fung C.S."/>
            <person name="Xiao X."/>
            <person name="Malainual N."/>
            <person name="Hou J."/>
            <person name="Wang L."/>
            <person name="Wang M."/>
            <person name="Yang K.Y."/>
            <person name="Cui Y."/>
            <person name="Leung E.L."/>
            <person name="Nong W."/>
            <person name="Shin S.K."/>
            <person name="Au S.W."/>
            <person name="Jeong K.Y."/>
            <person name="Chew F.T."/>
            <person name="Hui J.H."/>
            <person name="Leung T.F."/>
            <person name="Tungtrongchitr A."/>
            <person name="Zhong N."/>
            <person name="Liu Z."/>
            <person name="Tsui S.K."/>
        </authorList>
    </citation>
    <scope>NUCLEOTIDE SEQUENCE [LARGE SCALE GENOMIC DNA]</scope>
    <source>
        <strain evidence="1">Derp</strain>
    </source>
</reference>
<name>A0ABQ8JV55_DERPT</name>
<dbReference type="Proteomes" id="UP000887458">
    <property type="component" value="Unassembled WGS sequence"/>
</dbReference>
<protein>
    <submittedName>
        <fullName evidence="1">Uncharacterized protein</fullName>
    </submittedName>
</protein>
<accession>A0ABQ8JV55</accession>
<organism evidence="1 2">
    <name type="scientific">Dermatophagoides pteronyssinus</name>
    <name type="common">European house dust mite</name>
    <dbReference type="NCBI Taxonomy" id="6956"/>
    <lineage>
        <taxon>Eukaryota</taxon>
        <taxon>Metazoa</taxon>
        <taxon>Ecdysozoa</taxon>
        <taxon>Arthropoda</taxon>
        <taxon>Chelicerata</taxon>
        <taxon>Arachnida</taxon>
        <taxon>Acari</taxon>
        <taxon>Acariformes</taxon>
        <taxon>Sarcoptiformes</taxon>
        <taxon>Astigmata</taxon>
        <taxon>Psoroptidia</taxon>
        <taxon>Analgoidea</taxon>
        <taxon>Pyroglyphidae</taxon>
        <taxon>Dermatophagoidinae</taxon>
        <taxon>Dermatophagoides</taxon>
    </lineage>
</organism>